<dbReference type="InterPro" id="IPR041588">
    <property type="entry name" value="Integrase_H2C2"/>
</dbReference>
<dbReference type="InterPro" id="IPR001584">
    <property type="entry name" value="Integrase_cat-core"/>
</dbReference>
<dbReference type="EMBL" id="CAJPWZ010001126">
    <property type="protein sequence ID" value="CAG2208914.1"/>
    <property type="molecule type" value="Genomic_DNA"/>
</dbReference>
<evidence type="ECO:0000313" key="3">
    <source>
        <dbReference type="Proteomes" id="UP000683360"/>
    </source>
</evidence>
<dbReference type="Pfam" id="PF17921">
    <property type="entry name" value="Integrase_H2C2"/>
    <property type="match status" value="1"/>
</dbReference>
<reference evidence="2" key="1">
    <citation type="submission" date="2021-03" db="EMBL/GenBank/DDBJ databases">
        <authorList>
            <person name="Bekaert M."/>
        </authorList>
    </citation>
    <scope>NUCLEOTIDE SEQUENCE</scope>
</reference>
<dbReference type="InterPro" id="IPR036397">
    <property type="entry name" value="RNaseH_sf"/>
</dbReference>
<evidence type="ECO:0000313" key="2">
    <source>
        <dbReference type="EMBL" id="CAG2208914.1"/>
    </source>
</evidence>
<proteinExistence type="predicted"/>
<dbReference type="AlphaFoldDB" id="A0A8S3RL52"/>
<dbReference type="GO" id="GO:0015074">
    <property type="term" value="P:DNA integration"/>
    <property type="evidence" value="ECO:0007669"/>
    <property type="project" value="InterPro"/>
</dbReference>
<protein>
    <recommendedName>
        <fullName evidence="1">Integrase catalytic domain-containing protein</fullName>
    </recommendedName>
</protein>
<dbReference type="InterPro" id="IPR043502">
    <property type="entry name" value="DNA/RNA_pol_sf"/>
</dbReference>
<sequence length="1016" mass="116633">MNRNLAFGRLKSNIDRMKKKQGLLKQYDSIIQDQLSKEIIEKVDIHNTEGLVHYIPHHAVISPLKTTTKDCENPTTNKDNIQEYRFCRVPFGVISSPFLLGATIDSHLMTYKTPCAEKIRNDIYVDNLITGANSVVDAISIYSESKAIFREASMNLREWITNEKCVNEFISKEDRINSNSNNVLGHVWDIKNDTLCMKSSDHMLFPEKVTKRTALKRIAELFDPLGLFSPVLIQGKILLQSLWKKKMNWDDALCDEDLYKWNDIKCDLERIPKCAISRSIVLDSDSKNVQYQLLCFCDASGSAYSAAIYLHQRDENHSRCDLVFSKSRLAPIKKLTIPRLELMAVVIGVRCLKFIETELKLLIEQKYVWSDSQCVLKWISSEKDLSVFVRNRVKEINNYSEIHFGYISTNENPADVATRGTNIKKLCEDKLWWHGPIWLKNKSESWKKFNTKCSDKIEKEYISEVRRSLKTCSSLLGTDNKCNSPREPSVDAPFGIDTGLFLGLGRKQCVPRTTLTSDELISAEKKWITYIQRKHFPDVYSDLATGKANNLQRQLGIFVRDDEILCCRGRLENADLCEGARNPILLPRRDILTNLIIERFHNQILHSGVSQTLGKIRQIYWIPQGRATVRQVIRHCKICRRLEGGAYKMPAMAPLPKSRVSQDVPFSSVGLDYLGPIQVKFESETRKRWVCLFTCTVTRALHLEMVHDLTSEEFLYALRRFISTRGTPCAIVSDNASQFKLSSNVIQSVWSQVMHDEDVQNFASNSGIRWSFIIELSPWMGGFYERLVGLVKRSLRKTLKKKLLTDVQLQTVLKEVEAIINSRPLVYVGDDINSTITLTPSHFLSLNPKVGIPEIDFDIKDPNYKRCESSSDKLLQLWKKGQRLLNSFWSIWREEYLIGLRERMQTKLKTSRIQSQYSPSVGDVVIIKENIPRGMWKLGKIIELIQSRDKEIRSARIKVASGKILGRPLNLLYPLEVDNGAEDIQSTTDMMNENKRAPRRAAVIAKRKIKELCDSV</sequence>
<gene>
    <name evidence="2" type="ORF">MEDL_23079</name>
</gene>
<dbReference type="Gene3D" id="3.30.420.10">
    <property type="entry name" value="Ribonuclease H-like superfamily/Ribonuclease H"/>
    <property type="match status" value="1"/>
</dbReference>
<accession>A0A8S3RL52</accession>
<dbReference type="Gene3D" id="1.10.340.70">
    <property type="match status" value="1"/>
</dbReference>
<dbReference type="InterPro" id="IPR008042">
    <property type="entry name" value="Retrotrans_Pao"/>
</dbReference>
<keyword evidence="3" id="KW-1185">Reference proteome</keyword>
<dbReference type="InterPro" id="IPR012337">
    <property type="entry name" value="RNaseH-like_sf"/>
</dbReference>
<dbReference type="PANTHER" id="PTHR47331:SF4">
    <property type="entry name" value="PEPTIDASE S1 DOMAIN-CONTAINING PROTEIN"/>
    <property type="match status" value="1"/>
</dbReference>
<name>A0A8S3RL52_MYTED</name>
<comment type="caution">
    <text evidence="2">The sequence shown here is derived from an EMBL/GenBank/DDBJ whole genome shotgun (WGS) entry which is preliminary data.</text>
</comment>
<dbReference type="Pfam" id="PF05380">
    <property type="entry name" value="Peptidase_A17"/>
    <property type="match status" value="1"/>
</dbReference>
<dbReference type="InterPro" id="IPR040676">
    <property type="entry name" value="DUF5641"/>
</dbReference>
<feature type="domain" description="Integrase catalytic" evidence="1">
    <location>
        <begin position="661"/>
        <end position="848"/>
    </location>
</feature>
<dbReference type="Pfam" id="PF18701">
    <property type="entry name" value="DUF5641"/>
    <property type="match status" value="1"/>
</dbReference>
<evidence type="ECO:0000259" key="1">
    <source>
        <dbReference type="PROSITE" id="PS50994"/>
    </source>
</evidence>
<organism evidence="2 3">
    <name type="scientific">Mytilus edulis</name>
    <name type="common">Blue mussel</name>
    <dbReference type="NCBI Taxonomy" id="6550"/>
    <lineage>
        <taxon>Eukaryota</taxon>
        <taxon>Metazoa</taxon>
        <taxon>Spiralia</taxon>
        <taxon>Lophotrochozoa</taxon>
        <taxon>Mollusca</taxon>
        <taxon>Bivalvia</taxon>
        <taxon>Autobranchia</taxon>
        <taxon>Pteriomorphia</taxon>
        <taxon>Mytilida</taxon>
        <taxon>Mytiloidea</taxon>
        <taxon>Mytilidae</taxon>
        <taxon>Mytilinae</taxon>
        <taxon>Mytilus</taxon>
    </lineage>
</organism>
<dbReference type="PROSITE" id="PS50994">
    <property type="entry name" value="INTEGRASE"/>
    <property type="match status" value="1"/>
</dbReference>
<dbReference type="Proteomes" id="UP000683360">
    <property type="component" value="Unassembled WGS sequence"/>
</dbReference>
<dbReference type="OrthoDB" id="6145458at2759"/>
<dbReference type="SUPFAM" id="SSF53098">
    <property type="entry name" value="Ribonuclease H-like"/>
    <property type="match status" value="1"/>
</dbReference>
<dbReference type="SUPFAM" id="SSF56672">
    <property type="entry name" value="DNA/RNA polymerases"/>
    <property type="match status" value="1"/>
</dbReference>
<dbReference type="PANTHER" id="PTHR47331">
    <property type="entry name" value="PHD-TYPE DOMAIN-CONTAINING PROTEIN"/>
    <property type="match status" value="1"/>
</dbReference>
<dbReference type="GO" id="GO:0003676">
    <property type="term" value="F:nucleic acid binding"/>
    <property type="evidence" value="ECO:0007669"/>
    <property type="project" value="InterPro"/>
</dbReference>